<keyword evidence="9" id="KW-1185">Reference proteome</keyword>
<gene>
    <name evidence="7" type="primary">pcm</name>
    <name evidence="8" type="ORF">QJ522_05275</name>
</gene>
<keyword evidence="5 7" id="KW-0808">Transferase</keyword>
<dbReference type="FunFam" id="3.40.50.150:FF:000010">
    <property type="entry name" value="Protein-L-isoaspartate O-methyltransferase"/>
    <property type="match status" value="1"/>
</dbReference>
<sequence>MNKPEHDMLDQARQRMLRNDLRGRDITDPDVLRAMMEVPREAFVPEEYRSQAYADGPLPIGSGQTISQPYIVALMTQLLRLNPECEVLEIGTGSGYQTAILARLATRVYTIEKFEELSSGARKVLNRLGVANVEFRIGDGSAGWPEPRCFDRIILTAAAPALPAPLVAQLAERGVVVAPVGCGSSQTLVVAEKFQGKLIERPVCGCRFVRLIGEYGFRQ</sequence>
<dbReference type="GO" id="GO:0004719">
    <property type="term" value="F:protein-L-isoaspartate (D-aspartate) O-methyltransferase activity"/>
    <property type="evidence" value="ECO:0007669"/>
    <property type="project" value="UniProtKB-UniRule"/>
</dbReference>
<organism evidence="8 9">
    <name type="scientific">Anaerobaca lacustris</name>
    <dbReference type="NCBI Taxonomy" id="3044600"/>
    <lineage>
        <taxon>Bacteria</taxon>
        <taxon>Pseudomonadati</taxon>
        <taxon>Planctomycetota</taxon>
        <taxon>Phycisphaerae</taxon>
        <taxon>Sedimentisphaerales</taxon>
        <taxon>Anaerobacaceae</taxon>
        <taxon>Anaerobaca</taxon>
    </lineage>
</organism>
<evidence type="ECO:0000313" key="9">
    <source>
        <dbReference type="Proteomes" id="UP001431776"/>
    </source>
</evidence>
<dbReference type="Gene3D" id="3.40.50.150">
    <property type="entry name" value="Vaccinia Virus protein VP39"/>
    <property type="match status" value="1"/>
</dbReference>
<evidence type="ECO:0000256" key="4">
    <source>
        <dbReference type="ARBA" id="ARBA00022603"/>
    </source>
</evidence>
<dbReference type="AlphaFoldDB" id="A0AAW6TRX5"/>
<dbReference type="EC" id="2.1.1.77" evidence="7"/>
<name>A0AAW6TRX5_9BACT</name>
<dbReference type="Pfam" id="PF01135">
    <property type="entry name" value="PCMT"/>
    <property type="match status" value="1"/>
</dbReference>
<comment type="subcellular location">
    <subcellularLocation>
        <location evidence="1 7">Cytoplasm</location>
    </subcellularLocation>
</comment>
<evidence type="ECO:0000256" key="3">
    <source>
        <dbReference type="ARBA" id="ARBA00022490"/>
    </source>
</evidence>
<dbReference type="CDD" id="cd02440">
    <property type="entry name" value="AdoMet_MTases"/>
    <property type="match status" value="1"/>
</dbReference>
<dbReference type="HAMAP" id="MF_00090">
    <property type="entry name" value="PIMT"/>
    <property type="match status" value="1"/>
</dbReference>
<dbReference type="EMBL" id="JASCXX010000004">
    <property type="protein sequence ID" value="MDI6448447.1"/>
    <property type="molecule type" value="Genomic_DNA"/>
</dbReference>
<dbReference type="InterPro" id="IPR000682">
    <property type="entry name" value="PCMT"/>
</dbReference>
<dbReference type="PANTHER" id="PTHR11579:SF0">
    <property type="entry name" value="PROTEIN-L-ISOASPARTATE(D-ASPARTATE) O-METHYLTRANSFERASE"/>
    <property type="match status" value="1"/>
</dbReference>
<dbReference type="GO" id="GO:0032259">
    <property type="term" value="P:methylation"/>
    <property type="evidence" value="ECO:0007669"/>
    <property type="project" value="UniProtKB-KW"/>
</dbReference>
<evidence type="ECO:0000256" key="1">
    <source>
        <dbReference type="ARBA" id="ARBA00004496"/>
    </source>
</evidence>
<comment type="similarity">
    <text evidence="2 7">Belongs to the methyltransferase superfamily. L-isoaspartyl/D-aspartyl protein methyltransferase family.</text>
</comment>
<comment type="catalytic activity">
    <reaction evidence="7">
        <text>[protein]-L-isoaspartate + S-adenosyl-L-methionine = [protein]-L-isoaspartate alpha-methyl ester + S-adenosyl-L-homocysteine</text>
        <dbReference type="Rhea" id="RHEA:12705"/>
        <dbReference type="Rhea" id="RHEA-COMP:12143"/>
        <dbReference type="Rhea" id="RHEA-COMP:12144"/>
        <dbReference type="ChEBI" id="CHEBI:57856"/>
        <dbReference type="ChEBI" id="CHEBI:59789"/>
        <dbReference type="ChEBI" id="CHEBI:90596"/>
        <dbReference type="ChEBI" id="CHEBI:90598"/>
        <dbReference type="EC" id="2.1.1.77"/>
    </reaction>
</comment>
<dbReference type="InterPro" id="IPR029063">
    <property type="entry name" value="SAM-dependent_MTases_sf"/>
</dbReference>
<proteinExistence type="inferred from homology"/>
<keyword evidence="4 7" id="KW-0489">Methyltransferase</keyword>
<keyword evidence="6 7" id="KW-0949">S-adenosyl-L-methionine</keyword>
<dbReference type="Proteomes" id="UP001431776">
    <property type="component" value="Unassembled WGS sequence"/>
</dbReference>
<dbReference type="PANTHER" id="PTHR11579">
    <property type="entry name" value="PROTEIN-L-ISOASPARTATE O-METHYLTRANSFERASE"/>
    <property type="match status" value="1"/>
</dbReference>
<dbReference type="NCBIfam" id="NF001453">
    <property type="entry name" value="PRK00312.1"/>
    <property type="match status" value="1"/>
</dbReference>
<dbReference type="SUPFAM" id="SSF53335">
    <property type="entry name" value="S-adenosyl-L-methionine-dependent methyltransferases"/>
    <property type="match status" value="1"/>
</dbReference>
<dbReference type="NCBIfam" id="TIGR00080">
    <property type="entry name" value="pimt"/>
    <property type="match status" value="1"/>
</dbReference>
<evidence type="ECO:0000313" key="8">
    <source>
        <dbReference type="EMBL" id="MDI6448447.1"/>
    </source>
</evidence>
<comment type="caution">
    <text evidence="8">The sequence shown here is derived from an EMBL/GenBank/DDBJ whole genome shotgun (WGS) entry which is preliminary data.</text>
</comment>
<evidence type="ECO:0000256" key="7">
    <source>
        <dbReference type="HAMAP-Rule" id="MF_00090"/>
    </source>
</evidence>
<dbReference type="GO" id="GO:0005737">
    <property type="term" value="C:cytoplasm"/>
    <property type="evidence" value="ECO:0007669"/>
    <property type="project" value="UniProtKB-SubCell"/>
</dbReference>
<dbReference type="RefSeq" id="WP_349243851.1">
    <property type="nucleotide sequence ID" value="NZ_JASCXX010000004.1"/>
</dbReference>
<evidence type="ECO:0000256" key="5">
    <source>
        <dbReference type="ARBA" id="ARBA00022679"/>
    </source>
</evidence>
<reference evidence="8" key="1">
    <citation type="submission" date="2023-05" db="EMBL/GenBank/DDBJ databases">
        <title>Anaerotaeda fermentans gen. nov., sp. nov., a novel anaerobic planctomycete of the new family within the order Sedimentisphaerales isolated from Taman Peninsula, Russia.</title>
        <authorList>
            <person name="Khomyakova M.A."/>
            <person name="Merkel A.Y."/>
            <person name="Slobodkin A.I."/>
        </authorList>
    </citation>
    <scope>NUCLEOTIDE SEQUENCE</scope>
    <source>
        <strain evidence="8">M17dextr</strain>
    </source>
</reference>
<evidence type="ECO:0000256" key="2">
    <source>
        <dbReference type="ARBA" id="ARBA00005369"/>
    </source>
</evidence>
<comment type="function">
    <text evidence="7">Catalyzes the methyl esterification of L-isoaspartyl residues in peptides and proteins that result from spontaneous decomposition of normal L-aspartyl and L-asparaginyl residues. It plays a role in the repair and/or degradation of damaged proteins.</text>
</comment>
<dbReference type="GO" id="GO:0030091">
    <property type="term" value="P:protein repair"/>
    <property type="evidence" value="ECO:0007669"/>
    <property type="project" value="UniProtKB-UniRule"/>
</dbReference>
<accession>A0AAW6TRX5</accession>
<keyword evidence="3 7" id="KW-0963">Cytoplasm</keyword>
<feature type="active site" evidence="7">
    <location>
        <position position="67"/>
    </location>
</feature>
<evidence type="ECO:0000256" key="6">
    <source>
        <dbReference type="ARBA" id="ARBA00022691"/>
    </source>
</evidence>
<protein>
    <recommendedName>
        <fullName evidence="7">Protein-L-isoaspartate O-methyltransferase</fullName>
        <ecNumber evidence="7">2.1.1.77</ecNumber>
    </recommendedName>
    <alternativeName>
        <fullName evidence="7">L-isoaspartyl protein carboxyl methyltransferase</fullName>
    </alternativeName>
    <alternativeName>
        <fullName evidence="7">Protein L-isoaspartyl methyltransferase</fullName>
    </alternativeName>
    <alternativeName>
        <fullName evidence="7">Protein-beta-aspartate methyltransferase</fullName>
        <shortName evidence="7">PIMT</shortName>
    </alternativeName>
</protein>